<dbReference type="Gene3D" id="3.30.160.20">
    <property type="match status" value="1"/>
</dbReference>
<gene>
    <name evidence="11" type="ORF">CARUB_v10007521mg</name>
</gene>
<evidence type="ECO:0000256" key="6">
    <source>
        <dbReference type="ARBA" id="ARBA00022801"/>
    </source>
</evidence>
<proteinExistence type="predicted"/>
<dbReference type="SMART" id="SM00535">
    <property type="entry name" value="RIBOc"/>
    <property type="match status" value="1"/>
</dbReference>
<dbReference type="eggNOG" id="KOG0701">
    <property type="taxonomic scope" value="Eukaryota"/>
</dbReference>
<dbReference type="PROSITE" id="PS50142">
    <property type="entry name" value="RNASE_3_2"/>
    <property type="match status" value="1"/>
</dbReference>
<dbReference type="Gene3D" id="1.10.1520.10">
    <property type="entry name" value="Ribonuclease III domain"/>
    <property type="match status" value="1"/>
</dbReference>
<sequence length="284" mass="32141">MASSQISNADAESLLPHELTLISLEDKDKTNGSGSGSGPLITSTDPDQPLEMVEKILNYEFKDKSLLLEAFTDTSYGEDFSNERLEFFGDTILDMVITIDIFYSYPKESPGSMTNLRAVNVDTEKLARVAVKHNLYRFLRHKKPFLDNQIQEFVEAIEKNPTLHSRGLVKVPKSLANIVESTIGALFMDCKSIETVWKVIKPLLEPIIPLDKLETHPVTELYEMCQKRNLKLKAKDTWKENKAYSFFVKDKLVGRGEHLIKKETARNCAAKDAIAKFSTFFGDL</sequence>
<evidence type="ECO:0000256" key="8">
    <source>
        <dbReference type="ARBA" id="ARBA00022884"/>
    </source>
</evidence>
<dbReference type="GO" id="GO:0003723">
    <property type="term" value="F:RNA binding"/>
    <property type="evidence" value="ECO:0007669"/>
    <property type="project" value="UniProtKB-KW"/>
</dbReference>
<dbReference type="PANTHER" id="PTHR14950">
    <property type="entry name" value="DICER-RELATED"/>
    <property type="match status" value="1"/>
</dbReference>
<comment type="cofactor">
    <cofactor evidence="2">
        <name>Mg(2+)</name>
        <dbReference type="ChEBI" id="CHEBI:18420"/>
    </cofactor>
</comment>
<keyword evidence="7" id="KW-0460">Magnesium</keyword>
<keyword evidence="8" id="KW-0694">RNA-binding</keyword>
<dbReference type="Pfam" id="PF00636">
    <property type="entry name" value="Ribonuclease_3"/>
    <property type="match status" value="1"/>
</dbReference>
<dbReference type="EMBL" id="KB870811">
    <property type="protein sequence ID" value="EOA18892.1"/>
    <property type="molecule type" value="Genomic_DNA"/>
</dbReference>
<dbReference type="PANTHER" id="PTHR14950:SF54">
    <property type="entry name" value="RNASE II-LIKE 1"/>
    <property type="match status" value="1"/>
</dbReference>
<accession>R0FA52</accession>
<evidence type="ECO:0000259" key="10">
    <source>
        <dbReference type="PROSITE" id="PS50142"/>
    </source>
</evidence>
<keyword evidence="3" id="KW-0540">Nuclease</keyword>
<evidence type="ECO:0000256" key="5">
    <source>
        <dbReference type="ARBA" id="ARBA00022759"/>
    </source>
</evidence>
<comment type="cofactor">
    <cofactor evidence="1">
        <name>Mn(2+)</name>
        <dbReference type="ChEBI" id="CHEBI:29035"/>
    </cofactor>
</comment>
<dbReference type="CDD" id="cd00593">
    <property type="entry name" value="RIBOc"/>
    <property type="match status" value="1"/>
</dbReference>
<dbReference type="GO" id="GO:0005737">
    <property type="term" value="C:cytoplasm"/>
    <property type="evidence" value="ECO:0007669"/>
    <property type="project" value="TreeGrafter"/>
</dbReference>
<dbReference type="GO" id="GO:0004525">
    <property type="term" value="F:ribonuclease III activity"/>
    <property type="evidence" value="ECO:0007669"/>
    <property type="project" value="InterPro"/>
</dbReference>
<evidence type="ECO:0000256" key="7">
    <source>
        <dbReference type="ARBA" id="ARBA00022842"/>
    </source>
</evidence>
<organism evidence="11 12">
    <name type="scientific">Capsella rubella</name>
    <dbReference type="NCBI Taxonomy" id="81985"/>
    <lineage>
        <taxon>Eukaryota</taxon>
        <taxon>Viridiplantae</taxon>
        <taxon>Streptophyta</taxon>
        <taxon>Embryophyta</taxon>
        <taxon>Tracheophyta</taxon>
        <taxon>Spermatophyta</taxon>
        <taxon>Magnoliopsida</taxon>
        <taxon>eudicotyledons</taxon>
        <taxon>Gunneridae</taxon>
        <taxon>Pentapetalae</taxon>
        <taxon>rosids</taxon>
        <taxon>malvids</taxon>
        <taxon>Brassicales</taxon>
        <taxon>Brassicaceae</taxon>
        <taxon>Camelineae</taxon>
        <taxon>Capsella</taxon>
    </lineage>
</organism>
<dbReference type="SUPFAM" id="SSF69065">
    <property type="entry name" value="RNase III domain-like"/>
    <property type="match status" value="1"/>
</dbReference>
<evidence type="ECO:0000256" key="9">
    <source>
        <dbReference type="SAM" id="MobiDB-lite"/>
    </source>
</evidence>
<dbReference type="InterPro" id="IPR000999">
    <property type="entry name" value="RNase_III_dom"/>
</dbReference>
<dbReference type="InterPro" id="IPR036389">
    <property type="entry name" value="RNase_III_sf"/>
</dbReference>
<feature type="domain" description="RNase III" evidence="10">
    <location>
        <begin position="50"/>
        <end position="191"/>
    </location>
</feature>
<evidence type="ECO:0000313" key="11">
    <source>
        <dbReference type="EMBL" id="EOA18892.1"/>
    </source>
</evidence>
<dbReference type="Proteomes" id="UP000029121">
    <property type="component" value="Unassembled WGS sequence"/>
</dbReference>
<dbReference type="STRING" id="81985.R0FA52"/>
<dbReference type="FunFam" id="1.10.1520.10:FF:000004">
    <property type="entry name" value="Endoribonuclease dicer-like 1"/>
    <property type="match status" value="1"/>
</dbReference>
<evidence type="ECO:0000313" key="12">
    <source>
        <dbReference type="Proteomes" id="UP000029121"/>
    </source>
</evidence>
<keyword evidence="4" id="KW-0479">Metal-binding</keyword>
<evidence type="ECO:0000256" key="1">
    <source>
        <dbReference type="ARBA" id="ARBA00001936"/>
    </source>
</evidence>
<keyword evidence="6" id="KW-0378">Hydrolase</keyword>
<keyword evidence="5" id="KW-0255">Endonuclease</keyword>
<dbReference type="AlphaFoldDB" id="R0FA52"/>
<dbReference type="KEGG" id="crb:17879930"/>
<reference evidence="12" key="1">
    <citation type="journal article" date="2013" name="Nat. Genet.">
        <title>The Capsella rubella genome and the genomic consequences of rapid mating system evolution.</title>
        <authorList>
            <person name="Slotte T."/>
            <person name="Hazzouri K.M."/>
            <person name="Agren J.A."/>
            <person name="Koenig D."/>
            <person name="Maumus F."/>
            <person name="Guo Y.L."/>
            <person name="Steige K."/>
            <person name="Platts A.E."/>
            <person name="Escobar J.S."/>
            <person name="Newman L.K."/>
            <person name="Wang W."/>
            <person name="Mandakova T."/>
            <person name="Vello E."/>
            <person name="Smith L.M."/>
            <person name="Henz S.R."/>
            <person name="Steffen J."/>
            <person name="Takuno S."/>
            <person name="Brandvain Y."/>
            <person name="Coop G."/>
            <person name="Andolfatto P."/>
            <person name="Hu T.T."/>
            <person name="Blanchette M."/>
            <person name="Clark R.M."/>
            <person name="Quesneville H."/>
            <person name="Nordborg M."/>
            <person name="Gaut B.S."/>
            <person name="Lysak M.A."/>
            <person name="Jenkins J."/>
            <person name="Grimwood J."/>
            <person name="Chapman J."/>
            <person name="Prochnik S."/>
            <person name="Shu S."/>
            <person name="Rokhsar D."/>
            <person name="Schmutz J."/>
            <person name="Weigel D."/>
            <person name="Wright S.I."/>
        </authorList>
    </citation>
    <scope>NUCLEOTIDE SEQUENCE [LARGE SCALE GENOMIC DNA]</scope>
    <source>
        <strain evidence="12">cv. Monte Gargano</strain>
    </source>
</reference>
<keyword evidence="12" id="KW-1185">Reference proteome</keyword>
<evidence type="ECO:0000256" key="4">
    <source>
        <dbReference type="ARBA" id="ARBA00022723"/>
    </source>
</evidence>
<protein>
    <recommendedName>
        <fullName evidence="10">RNase III domain-containing protein</fullName>
    </recommendedName>
</protein>
<dbReference type="OrthoDB" id="416741at2759"/>
<dbReference type="GO" id="GO:0030422">
    <property type="term" value="P:siRNA processing"/>
    <property type="evidence" value="ECO:0007669"/>
    <property type="project" value="TreeGrafter"/>
</dbReference>
<name>R0FA52_9BRAS</name>
<feature type="region of interest" description="Disordered" evidence="9">
    <location>
        <begin position="27"/>
        <end position="46"/>
    </location>
</feature>
<evidence type="ECO:0000256" key="3">
    <source>
        <dbReference type="ARBA" id="ARBA00022722"/>
    </source>
</evidence>
<evidence type="ECO:0000256" key="2">
    <source>
        <dbReference type="ARBA" id="ARBA00001946"/>
    </source>
</evidence>
<dbReference type="GO" id="GO:0046872">
    <property type="term" value="F:metal ion binding"/>
    <property type="evidence" value="ECO:0007669"/>
    <property type="project" value="UniProtKB-KW"/>
</dbReference>
<dbReference type="GO" id="GO:0005634">
    <property type="term" value="C:nucleus"/>
    <property type="evidence" value="ECO:0007669"/>
    <property type="project" value="TreeGrafter"/>
</dbReference>